<dbReference type="GO" id="GO:0016757">
    <property type="term" value="F:glycosyltransferase activity"/>
    <property type="evidence" value="ECO:0007669"/>
    <property type="project" value="UniProtKB-KW"/>
</dbReference>
<dbReference type="InterPro" id="IPR001296">
    <property type="entry name" value="Glyco_trans_1"/>
</dbReference>
<gene>
    <name evidence="3" type="ORF">ACFO5O_02645</name>
</gene>
<dbReference type="EC" id="2.4.-.-" evidence="3"/>
<keyword evidence="3" id="KW-0328">Glycosyltransferase</keyword>
<keyword evidence="4" id="KW-1185">Reference proteome</keyword>
<dbReference type="Gene3D" id="3.40.50.2000">
    <property type="entry name" value="Glycogen Phosphorylase B"/>
    <property type="match status" value="2"/>
</dbReference>
<evidence type="ECO:0000313" key="3">
    <source>
        <dbReference type="EMBL" id="MFC4721205.1"/>
    </source>
</evidence>
<sequence>MTKKIKIAFTIPNFDTAGSGKVVYDLVKGLDPKRFEAHICCTHSRGAFFKEVKALGVPIHEFAFYTSYRPYLTLPLRIYRISRFFKRQHFDIIHSWHWSSDITEPLAAKLAGIPFVYTKKAMGWGNKAWRWRSQLSSHIIAINTDMMQQFFKKLAHKTSYIPLGVDTDYFMPLEKCYKSPEGLQFSKSDFVIVSVANLVPVKGIELLLEAVEQLNDPNIKVLIVGDDQNAYGTELKERYANPCVFFVGKQLDVRPYLALADVFVIPTKDEGRKEGLPIAPLEAMACERVVIGSTISGIKDILLPFQDCLFEAGNHSELMKYILRIKALSQTQRNAIAYSMRSYVQNEFSIDAFIVQYAKFYKTLVK</sequence>
<accession>A0ABV9N2L5</accession>
<organism evidence="3 4">
    <name type="scientific">Geojedonia litorea</name>
    <dbReference type="NCBI Taxonomy" id="1268269"/>
    <lineage>
        <taxon>Bacteria</taxon>
        <taxon>Pseudomonadati</taxon>
        <taxon>Bacteroidota</taxon>
        <taxon>Flavobacteriia</taxon>
        <taxon>Flavobacteriales</taxon>
        <taxon>Flavobacteriaceae</taxon>
        <taxon>Geojedonia</taxon>
    </lineage>
</organism>
<name>A0ABV9N2L5_9FLAO</name>
<dbReference type="InterPro" id="IPR050194">
    <property type="entry name" value="Glycosyltransferase_grp1"/>
</dbReference>
<feature type="domain" description="Glycosyltransferase subfamily 4-like N-terminal" evidence="2">
    <location>
        <begin position="18"/>
        <end position="168"/>
    </location>
</feature>
<dbReference type="EMBL" id="JBHSGP010000005">
    <property type="protein sequence ID" value="MFC4721205.1"/>
    <property type="molecule type" value="Genomic_DNA"/>
</dbReference>
<dbReference type="PANTHER" id="PTHR45947:SF3">
    <property type="entry name" value="SULFOQUINOVOSYL TRANSFERASE SQD2"/>
    <property type="match status" value="1"/>
</dbReference>
<reference evidence="4" key="1">
    <citation type="journal article" date="2019" name="Int. J. Syst. Evol. Microbiol.">
        <title>The Global Catalogue of Microorganisms (GCM) 10K type strain sequencing project: providing services to taxonomists for standard genome sequencing and annotation.</title>
        <authorList>
            <consortium name="The Broad Institute Genomics Platform"/>
            <consortium name="The Broad Institute Genome Sequencing Center for Infectious Disease"/>
            <person name="Wu L."/>
            <person name="Ma J."/>
        </authorList>
    </citation>
    <scope>NUCLEOTIDE SEQUENCE [LARGE SCALE GENOMIC DNA]</scope>
    <source>
        <strain evidence="4">CCUG 63682</strain>
    </source>
</reference>
<dbReference type="PANTHER" id="PTHR45947">
    <property type="entry name" value="SULFOQUINOVOSYL TRANSFERASE SQD2"/>
    <property type="match status" value="1"/>
</dbReference>
<comment type="caution">
    <text evidence="3">The sequence shown here is derived from an EMBL/GenBank/DDBJ whole genome shotgun (WGS) entry which is preliminary data.</text>
</comment>
<evidence type="ECO:0000259" key="1">
    <source>
        <dbReference type="Pfam" id="PF00534"/>
    </source>
</evidence>
<evidence type="ECO:0000313" key="4">
    <source>
        <dbReference type="Proteomes" id="UP001595953"/>
    </source>
</evidence>
<evidence type="ECO:0000259" key="2">
    <source>
        <dbReference type="Pfam" id="PF13439"/>
    </source>
</evidence>
<dbReference type="InterPro" id="IPR028098">
    <property type="entry name" value="Glyco_trans_4-like_N"/>
</dbReference>
<dbReference type="RefSeq" id="WP_387960690.1">
    <property type="nucleotide sequence ID" value="NZ_JBHSGP010000005.1"/>
</dbReference>
<dbReference type="Pfam" id="PF13439">
    <property type="entry name" value="Glyco_transf_4"/>
    <property type="match status" value="1"/>
</dbReference>
<dbReference type="SUPFAM" id="SSF53756">
    <property type="entry name" value="UDP-Glycosyltransferase/glycogen phosphorylase"/>
    <property type="match status" value="1"/>
</dbReference>
<dbReference type="Proteomes" id="UP001595953">
    <property type="component" value="Unassembled WGS sequence"/>
</dbReference>
<protein>
    <submittedName>
        <fullName evidence="3">Glycosyltransferase</fullName>
        <ecNumber evidence="3">2.4.-.-</ecNumber>
    </submittedName>
</protein>
<feature type="domain" description="Glycosyl transferase family 1" evidence="1">
    <location>
        <begin position="183"/>
        <end position="338"/>
    </location>
</feature>
<proteinExistence type="predicted"/>
<keyword evidence="3" id="KW-0808">Transferase</keyword>
<dbReference type="Pfam" id="PF00534">
    <property type="entry name" value="Glycos_transf_1"/>
    <property type="match status" value="1"/>
</dbReference>